<evidence type="ECO:0000256" key="5">
    <source>
        <dbReference type="ARBA" id="ARBA00022729"/>
    </source>
</evidence>
<dbReference type="FunFam" id="2.40.70.10:FF:000058">
    <property type="entry name" value="ASpartyl Protease"/>
    <property type="match status" value="1"/>
</dbReference>
<dbReference type="InterPro" id="IPR001461">
    <property type="entry name" value="Aspartic_peptidase_A1"/>
</dbReference>
<dbReference type="Gene3D" id="2.40.70.10">
    <property type="entry name" value="Acid Proteases"/>
    <property type="match status" value="3"/>
</dbReference>
<feature type="disulfide bond" evidence="12">
    <location>
        <begin position="92"/>
        <end position="137"/>
    </location>
</feature>
<dbReference type="PROSITE" id="PS51767">
    <property type="entry name" value="PEPTIDASE_A1"/>
    <property type="match status" value="1"/>
</dbReference>
<dbReference type="InterPro" id="IPR033121">
    <property type="entry name" value="PEPTIDASE_A1"/>
</dbReference>
<evidence type="ECO:0000256" key="4">
    <source>
        <dbReference type="ARBA" id="ARBA00022670"/>
    </source>
</evidence>
<reference evidence="16" key="1">
    <citation type="submission" date="2020-12" db="UniProtKB">
        <authorList>
            <consortium name="WormBaseParasite"/>
        </authorList>
    </citation>
    <scope>IDENTIFICATION</scope>
    <source>
        <strain evidence="16">MHco3</strain>
    </source>
</reference>
<proteinExistence type="inferred from homology"/>
<feature type="active site" evidence="11">
    <location>
        <position position="308"/>
    </location>
</feature>
<organism evidence="15 16">
    <name type="scientific">Haemonchus contortus</name>
    <name type="common">Barber pole worm</name>
    <dbReference type="NCBI Taxonomy" id="6289"/>
    <lineage>
        <taxon>Eukaryota</taxon>
        <taxon>Metazoa</taxon>
        <taxon>Ecdysozoa</taxon>
        <taxon>Nematoda</taxon>
        <taxon>Chromadorea</taxon>
        <taxon>Rhabditida</taxon>
        <taxon>Rhabditina</taxon>
        <taxon>Rhabditomorpha</taxon>
        <taxon>Strongyloidea</taxon>
        <taxon>Trichostrongylidae</taxon>
        <taxon>Haemonchus</taxon>
    </lineage>
</organism>
<evidence type="ECO:0000256" key="13">
    <source>
        <dbReference type="RuleBase" id="RU000454"/>
    </source>
</evidence>
<dbReference type="InterPro" id="IPR021109">
    <property type="entry name" value="Peptidase_aspartic_dom_sf"/>
</dbReference>
<keyword evidence="9 12" id="KW-1015">Disulfide bond</keyword>
<evidence type="ECO:0000256" key="2">
    <source>
        <dbReference type="ARBA" id="ARBA00007447"/>
    </source>
</evidence>
<keyword evidence="4 13" id="KW-0645">Protease</keyword>
<dbReference type="OMA" id="NMANDMY"/>
<evidence type="ECO:0000256" key="6">
    <source>
        <dbReference type="ARBA" id="ARBA00022750"/>
    </source>
</evidence>
<keyword evidence="5" id="KW-0732">Signal</keyword>
<evidence type="ECO:0000313" key="16">
    <source>
        <dbReference type="WBParaSite" id="HCON_00153315-00001"/>
    </source>
</evidence>
<dbReference type="GO" id="GO:0004190">
    <property type="term" value="F:aspartic-type endopeptidase activity"/>
    <property type="evidence" value="ECO:0007669"/>
    <property type="project" value="UniProtKB-KW"/>
</dbReference>
<comment type="similarity">
    <text evidence="2 13">Belongs to the peptidase A1 family.</text>
</comment>
<evidence type="ECO:0000259" key="14">
    <source>
        <dbReference type="PROSITE" id="PS51767"/>
    </source>
</evidence>
<feature type="active site" evidence="11">
    <location>
        <position position="79"/>
    </location>
</feature>
<keyword evidence="10" id="KW-0325">Glycoprotein</keyword>
<evidence type="ECO:0000256" key="7">
    <source>
        <dbReference type="ARBA" id="ARBA00022801"/>
    </source>
</evidence>
<keyword evidence="15" id="KW-1185">Reference proteome</keyword>
<keyword evidence="6 13" id="KW-0064">Aspartyl protease</keyword>
<evidence type="ECO:0000313" key="15">
    <source>
        <dbReference type="Proteomes" id="UP000025227"/>
    </source>
</evidence>
<evidence type="ECO:0000256" key="9">
    <source>
        <dbReference type="ARBA" id="ARBA00023157"/>
    </source>
</evidence>
<dbReference type="PANTHER" id="PTHR47966">
    <property type="entry name" value="BETA-SITE APP-CLEAVING ENZYME, ISOFORM A-RELATED"/>
    <property type="match status" value="1"/>
</dbReference>
<accession>A0A7I4YWX7</accession>
<keyword evidence="8" id="KW-0865">Zymogen</keyword>
<evidence type="ECO:0000256" key="1">
    <source>
        <dbReference type="ARBA" id="ARBA00004613"/>
    </source>
</evidence>
<dbReference type="Pfam" id="PF00026">
    <property type="entry name" value="Asp"/>
    <property type="match status" value="1"/>
</dbReference>
<evidence type="ECO:0000256" key="8">
    <source>
        <dbReference type="ARBA" id="ARBA00023145"/>
    </source>
</evidence>
<dbReference type="GO" id="GO:0005764">
    <property type="term" value="C:lysosome"/>
    <property type="evidence" value="ECO:0007669"/>
    <property type="project" value="TreeGrafter"/>
</dbReference>
<evidence type="ECO:0000256" key="12">
    <source>
        <dbReference type="PIRSR" id="PIRSR601461-2"/>
    </source>
</evidence>
<keyword evidence="3" id="KW-0964">Secreted</keyword>
<dbReference type="PANTHER" id="PTHR47966:SF45">
    <property type="entry name" value="PEPTIDASE A1 DOMAIN-CONTAINING PROTEIN"/>
    <property type="match status" value="1"/>
</dbReference>
<dbReference type="OrthoDB" id="5839471at2759"/>
<keyword evidence="7 13" id="KW-0378">Hydrolase</keyword>
<dbReference type="GO" id="GO:0005576">
    <property type="term" value="C:extracellular region"/>
    <property type="evidence" value="ECO:0007669"/>
    <property type="project" value="UniProtKB-SubCell"/>
</dbReference>
<name>A0A7I4YWX7_HAECO</name>
<sequence length="419" mass="45740">MGSTLAGVYQVPLRKIESKRNRMIREGTWAHHVHMKNAARIHMLASGIYDRKVDDYDDVEYIGNITIGTPEQEFRVVLDTGSSNLWVPDVSCGKGSGVCDTLSCRIPALCSSLCSDKSCCQKNELRYFGGGNRGIACQGKRTFDSSKSTTYSSVRRKWRIRYGTGSASGFLGSDTVWFGSTGTDQLKIPKTTFGQATELAHFFDGQPLDGILGLAFRSIAIDGVTPSLINAIEQGLLDKPVFTIFVKHVGDQVDVNGGVCTYGGIDTTNCGEIISYHPLSSATYWQFPVDVVKIGSYSQRRRFQAISDTGTSLIGVPTRIVEQIAKEAGATYDATNGIYAVDCNAQIFLELVIGKSSYRIEAKNLIDRAGDGRCMLSLFGMDGAGFGPSWILGGPFIRQFCQIYDIGNRRIGFAIPIQK</sequence>
<evidence type="ECO:0000256" key="3">
    <source>
        <dbReference type="ARBA" id="ARBA00022525"/>
    </source>
</evidence>
<dbReference type="GO" id="GO:0006508">
    <property type="term" value="P:proteolysis"/>
    <property type="evidence" value="ECO:0007669"/>
    <property type="project" value="UniProtKB-KW"/>
</dbReference>
<evidence type="ECO:0000256" key="10">
    <source>
        <dbReference type="ARBA" id="ARBA00023180"/>
    </source>
</evidence>
<dbReference type="InterPro" id="IPR034164">
    <property type="entry name" value="Pepsin-like_dom"/>
</dbReference>
<comment type="subcellular location">
    <subcellularLocation>
        <location evidence="1">Secreted</location>
    </subcellularLocation>
</comment>
<dbReference type="InterPro" id="IPR001969">
    <property type="entry name" value="Aspartic_peptidase_AS"/>
</dbReference>
<evidence type="ECO:0000256" key="11">
    <source>
        <dbReference type="PIRSR" id="PIRSR601461-1"/>
    </source>
</evidence>
<dbReference type="Proteomes" id="UP000025227">
    <property type="component" value="Unplaced"/>
</dbReference>
<protein>
    <submittedName>
        <fullName evidence="16">Peptidase A1 domain-containing protein</fullName>
    </submittedName>
</protein>
<dbReference type="PROSITE" id="PS00141">
    <property type="entry name" value="ASP_PROTEASE"/>
    <property type="match status" value="1"/>
</dbReference>
<dbReference type="CDD" id="cd05471">
    <property type="entry name" value="pepsin_like"/>
    <property type="match status" value="1"/>
</dbReference>
<dbReference type="SUPFAM" id="SSF50630">
    <property type="entry name" value="Acid proteases"/>
    <property type="match status" value="1"/>
</dbReference>
<dbReference type="AlphaFoldDB" id="A0A7I4YWX7"/>
<feature type="domain" description="Peptidase A1" evidence="14">
    <location>
        <begin position="61"/>
        <end position="414"/>
    </location>
</feature>
<dbReference type="PRINTS" id="PR00792">
    <property type="entry name" value="PEPSIN"/>
</dbReference>
<dbReference type="WBParaSite" id="HCON_00153315-00001">
    <property type="protein sequence ID" value="HCON_00153315-00001"/>
    <property type="gene ID" value="HCON_00153315"/>
</dbReference>